<gene>
    <name evidence="6" type="ORF">KGD84_24260</name>
</gene>
<evidence type="ECO:0000256" key="2">
    <source>
        <dbReference type="ARBA" id="ARBA00006739"/>
    </source>
</evidence>
<evidence type="ECO:0000259" key="5">
    <source>
        <dbReference type="Pfam" id="PF00535"/>
    </source>
</evidence>
<dbReference type="Proteomes" id="UP000676079">
    <property type="component" value="Chromosome"/>
</dbReference>
<evidence type="ECO:0000256" key="3">
    <source>
        <dbReference type="ARBA" id="ARBA00022676"/>
    </source>
</evidence>
<feature type="domain" description="Glycosyltransferase 2-like" evidence="5">
    <location>
        <begin position="48"/>
        <end position="160"/>
    </location>
</feature>
<evidence type="ECO:0000256" key="4">
    <source>
        <dbReference type="ARBA" id="ARBA00022679"/>
    </source>
</evidence>
<dbReference type="EC" id="2.4.-.-" evidence="6"/>
<dbReference type="InterPro" id="IPR001173">
    <property type="entry name" value="Glyco_trans_2-like"/>
</dbReference>
<evidence type="ECO:0000313" key="6">
    <source>
        <dbReference type="EMBL" id="QUX21496.1"/>
    </source>
</evidence>
<accession>A0ABX8BGZ7</accession>
<dbReference type="EMBL" id="CP074133">
    <property type="protein sequence ID" value="QUX21496.1"/>
    <property type="molecule type" value="Genomic_DNA"/>
</dbReference>
<keyword evidence="4 6" id="KW-0808">Transferase</keyword>
<comment type="pathway">
    <text evidence="1">Cell wall biogenesis; cell wall polysaccharide biosynthesis.</text>
</comment>
<sequence length="559" mass="61448">MSTSESIPRQHGPRPVVDFADQPRVRRNEYGLLDPPELGGWEPSLTVSVVVPAHGHPEKLALVLASLAGQSYPAHLTEVVVVDDGSPEPLELPPVRPENTRLITSAAGAWGSGHAVNTGVAASSGQVVLRLDADMLVYREHIEAQMRWHHLVDYAVVLGHKLFVDFDPSMTAGALAPERVREEVSAGRAGTLFDREAAEPHWVAEFIGHSEGLRTAGYGAFKVYVGATGSLHRGLFEEAGGMDPDLVLGGDSEFGHRLAERGALFVPDDEADSWHLGRSQMQDRRSAGMRFRAPYVANRVPDFHLRNKGPARVWEVPRAEVVVDAAGRTLEEVDATVAPLLAGTAPDVRVWLTGPWEELSEGRRSPLAEELLDLRLIRETYRADLRVRCVEEVPAPDGRVPFRLHVPTGVRPLPGMVADLVRLADRKSAGLVCAPVPGALRAGDGVLRLERSAAFARARHLSPKAEGTGLDRVVEETGGLQWTSANRYVEVPEDAEATWGTVRAEPAAEPEPTPVELRAELRRAHREIDRLRRRAERTERKLRWFTPGLGRRLLRRIAR</sequence>
<dbReference type="Gene3D" id="3.90.550.10">
    <property type="entry name" value="Spore Coat Polysaccharide Biosynthesis Protein SpsA, Chain A"/>
    <property type="match status" value="1"/>
</dbReference>
<dbReference type="InterPro" id="IPR029044">
    <property type="entry name" value="Nucleotide-diphossugar_trans"/>
</dbReference>
<dbReference type="SUPFAM" id="SSF53448">
    <property type="entry name" value="Nucleotide-diphospho-sugar transferases"/>
    <property type="match status" value="1"/>
</dbReference>
<dbReference type="RefSeq" id="WP_220562719.1">
    <property type="nucleotide sequence ID" value="NZ_CP074133.1"/>
</dbReference>
<protein>
    <submittedName>
        <fullName evidence="6">Glycosyltransferase</fullName>
        <ecNumber evidence="6">2.4.-.-</ecNumber>
    </submittedName>
</protein>
<evidence type="ECO:0000256" key="1">
    <source>
        <dbReference type="ARBA" id="ARBA00004776"/>
    </source>
</evidence>
<reference evidence="6 7" key="1">
    <citation type="submission" date="2021-05" db="EMBL/GenBank/DDBJ databases">
        <title>Direct Submission.</title>
        <authorList>
            <person name="Li K."/>
            <person name="Gao J."/>
        </authorList>
    </citation>
    <scope>NUCLEOTIDE SEQUENCE [LARGE SCALE GENOMIC DNA]</scope>
    <source>
        <strain evidence="6 7">Mg02</strain>
    </source>
</reference>
<name>A0ABX8BGZ7_9ACTN</name>
<keyword evidence="7" id="KW-1185">Reference proteome</keyword>
<dbReference type="PANTHER" id="PTHR43179">
    <property type="entry name" value="RHAMNOSYLTRANSFERASE WBBL"/>
    <property type="match status" value="1"/>
</dbReference>
<dbReference type="PANTHER" id="PTHR43179:SF12">
    <property type="entry name" value="GALACTOFURANOSYLTRANSFERASE GLFT2"/>
    <property type="match status" value="1"/>
</dbReference>
<keyword evidence="3 6" id="KW-0328">Glycosyltransferase</keyword>
<comment type="similarity">
    <text evidence="2">Belongs to the glycosyltransferase 2 family.</text>
</comment>
<dbReference type="Pfam" id="PF00535">
    <property type="entry name" value="Glycos_transf_2"/>
    <property type="match status" value="1"/>
</dbReference>
<organism evidence="6 7">
    <name type="scientific">Nocardiopsis changdeensis</name>
    <dbReference type="NCBI Taxonomy" id="2831969"/>
    <lineage>
        <taxon>Bacteria</taxon>
        <taxon>Bacillati</taxon>
        <taxon>Actinomycetota</taxon>
        <taxon>Actinomycetes</taxon>
        <taxon>Streptosporangiales</taxon>
        <taxon>Nocardiopsidaceae</taxon>
        <taxon>Nocardiopsis</taxon>
    </lineage>
</organism>
<evidence type="ECO:0000313" key="7">
    <source>
        <dbReference type="Proteomes" id="UP000676079"/>
    </source>
</evidence>
<proteinExistence type="inferred from homology"/>
<dbReference type="CDD" id="cd00761">
    <property type="entry name" value="Glyco_tranf_GTA_type"/>
    <property type="match status" value="1"/>
</dbReference>
<dbReference type="GO" id="GO:0016757">
    <property type="term" value="F:glycosyltransferase activity"/>
    <property type="evidence" value="ECO:0007669"/>
    <property type="project" value="UniProtKB-KW"/>
</dbReference>